<dbReference type="Pfam" id="PF15785">
    <property type="entry name" value="SMG1"/>
    <property type="match status" value="1"/>
</dbReference>
<feature type="compositionally biased region" description="Polar residues" evidence="1">
    <location>
        <begin position="19"/>
        <end position="35"/>
    </location>
</feature>
<gene>
    <name evidence="2" type="primary">ORF220630</name>
</gene>
<evidence type="ECO:0000313" key="2">
    <source>
        <dbReference type="EMBL" id="CEK99181.1"/>
    </source>
</evidence>
<protein>
    <submittedName>
        <fullName evidence="2">Uncharacterized protein</fullName>
    </submittedName>
</protein>
<evidence type="ECO:0000256" key="1">
    <source>
        <dbReference type="SAM" id="MobiDB-lite"/>
    </source>
</evidence>
<proteinExistence type="predicted"/>
<sequence>KRYEKAATEFQGSLSSMLADNSSNLDVSDEISSLHSPKGSPRKKDGVKFSSQNSGKPNSGYPSATISFVANQVTDCYMRLNDWTSVIEWQNSVAQQQHQLFHLQMEESP</sequence>
<reference evidence="2" key="1">
    <citation type="submission" date="2014-12" db="EMBL/GenBank/DDBJ databases">
        <title>Insight into the proteome of Arion vulgaris.</title>
        <authorList>
            <person name="Aradska J."/>
            <person name="Bulat T."/>
            <person name="Smidak R."/>
            <person name="Sarate P."/>
            <person name="Gangsoo J."/>
            <person name="Sialana F."/>
            <person name="Bilban M."/>
            <person name="Lubec G."/>
        </authorList>
    </citation>
    <scope>NUCLEOTIDE SEQUENCE</scope>
    <source>
        <tissue evidence="2">Skin</tissue>
    </source>
</reference>
<dbReference type="InterPro" id="IPR031559">
    <property type="entry name" value="SMG1"/>
</dbReference>
<organism evidence="2">
    <name type="scientific">Arion vulgaris</name>
    <dbReference type="NCBI Taxonomy" id="1028688"/>
    <lineage>
        <taxon>Eukaryota</taxon>
        <taxon>Metazoa</taxon>
        <taxon>Spiralia</taxon>
        <taxon>Lophotrochozoa</taxon>
        <taxon>Mollusca</taxon>
        <taxon>Gastropoda</taxon>
        <taxon>Heterobranchia</taxon>
        <taxon>Euthyneura</taxon>
        <taxon>Panpulmonata</taxon>
        <taxon>Eupulmonata</taxon>
        <taxon>Stylommatophora</taxon>
        <taxon>Helicina</taxon>
        <taxon>Arionoidea</taxon>
        <taxon>Arionidae</taxon>
        <taxon>Arion</taxon>
    </lineage>
</organism>
<feature type="non-terminal residue" evidence="2">
    <location>
        <position position="1"/>
    </location>
</feature>
<dbReference type="EMBL" id="HACG01052310">
    <property type="protein sequence ID" value="CEK99181.1"/>
    <property type="molecule type" value="Transcribed_RNA"/>
</dbReference>
<dbReference type="AlphaFoldDB" id="A0A0B7C3G5"/>
<dbReference type="GO" id="GO:0004674">
    <property type="term" value="F:protein serine/threonine kinase activity"/>
    <property type="evidence" value="ECO:0007669"/>
    <property type="project" value="InterPro"/>
</dbReference>
<feature type="region of interest" description="Disordered" evidence="1">
    <location>
        <begin position="19"/>
        <end position="64"/>
    </location>
</feature>
<name>A0A0B7C3G5_9EUPU</name>
<accession>A0A0B7C3G5</accession>
<feature type="compositionally biased region" description="Polar residues" evidence="1">
    <location>
        <begin position="49"/>
        <end position="64"/>
    </location>
</feature>
<dbReference type="GO" id="GO:0000184">
    <property type="term" value="P:nuclear-transcribed mRNA catabolic process, nonsense-mediated decay"/>
    <property type="evidence" value="ECO:0007669"/>
    <property type="project" value="InterPro"/>
</dbReference>
<feature type="non-terminal residue" evidence="2">
    <location>
        <position position="109"/>
    </location>
</feature>